<evidence type="ECO:0000313" key="3">
    <source>
        <dbReference type="Proteomes" id="UP000785679"/>
    </source>
</evidence>
<feature type="region of interest" description="Disordered" evidence="1">
    <location>
        <begin position="1"/>
        <end position="56"/>
    </location>
</feature>
<protein>
    <submittedName>
        <fullName evidence="2">Uncharacterized protein</fullName>
    </submittedName>
</protein>
<dbReference type="AlphaFoldDB" id="A0A8J8NGZ8"/>
<feature type="compositionally biased region" description="Polar residues" evidence="1">
    <location>
        <begin position="1"/>
        <end position="37"/>
    </location>
</feature>
<reference evidence="2" key="1">
    <citation type="submission" date="2019-06" db="EMBL/GenBank/DDBJ databases">
        <authorList>
            <person name="Zheng W."/>
        </authorList>
    </citation>
    <scope>NUCLEOTIDE SEQUENCE</scope>
    <source>
        <strain evidence="2">QDHG01</strain>
    </source>
</reference>
<organism evidence="2 3">
    <name type="scientific">Halteria grandinella</name>
    <dbReference type="NCBI Taxonomy" id="5974"/>
    <lineage>
        <taxon>Eukaryota</taxon>
        <taxon>Sar</taxon>
        <taxon>Alveolata</taxon>
        <taxon>Ciliophora</taxon>
        <taxon>Intramacronucleata</taxon>
        <taxon>Spirotrichea</taxon>
        <taxon>Stichotrichia</taxon>
        <taxon>Sporadotrichida</taxon>
        <taxon>Halteriidae</taxon>
        <taxon>Halteria</taxon>
    </lineage>
</organism>
<name>A0A8J8NGZ8_HALGN</name>
<dbReference type="Proteomes" id="UP000785679">
    <property type="component" value="Unassembled WGS sequence"/>
</dbReference>
<sequence length="76" mass="8536">MRTNMFLSSFTMPNKQNASVNKTRTTLLHSSDAQTSMKSRKTRSLLNKKSGKPAESQSIFICSMRVRGISSMMNSM</sequence>
<gene>
    <name evidence="2" type="ORF">FGO68_gene4034</name>
</gene>
<accession>A0A8J8NGZ8</accession>
<evidence type="ECO:0000256" key="1">
    <source>
        <dbReference type="SAM" id="MobiDB-lite"/>
    </source>
</evidence>
<proteinExistence type="predicted"/>
<comment type="caution">
    <text evidence="2">The sequence shown here is derived from an EMBL/GenBank/DDBJ whole genome shotgun (WGS) entry which is preliminary data.</text>
</comment>
<dbReference type="EMBL" id="RRYP01016820">
    <property type="protein sequence ID" value="TNV74578.1"/>
    <property type="molecule type" value="Genomic_DNA"/>
</dbReference>
<evidence type="ECO:0000313" key="2">
    <source>
        <dbReference type="EMBL" id="TNV74578.1"/>
    </source>
</evidence>
<keyword evidence="3" id="KW-1185">Reference proteome</keyword>